<organism evidence="1 2">
    <name type="scientific">Vaccinium darrowii</name>
    <dbReference type="NCBI Taxonomy" id="229202"/>
    <lineage>
        <taxon>Eukaryota</taxon>
        <taxon>Viridiplantae</taxon>
        <taxon>Streptophyta</taxon>
        <taxon>Embryophyta</taxon>
        <taxon>Tracheophyta</taxon>
        <taxon>Spermatophyta</taxon>
        <taxon>Magnoliopsida</taxon>
        <taxon>eudicotyledons</taxon>
        <taxon>Gunneridae</taxon>
        <taxon>Pentapetalae</taxon>
        <taxon>asterids</taxon>
        <taxon>Ericales</taxon>
        <taxon>Ericaceae</taxon>
        <taxon>Vaccinioideae</taxon>
        <taxon>Vaccinieae</taxon>
        <taxon>Vaccinium</taxon>
    </lineage>
</organism>
<dbReference type="EMBL" id="CM037158">
    <property type="protein sequence ID" value="KAH7851487.1"/>
    <property type="molecule type" value="Genomic_DNA"/>
</dbReference>
<proteinExistence type="predicted"/>
<accession>A0ACB7YE88</accession>
<protein>
    <submittedName>
        <fullName evidence="1">Uncharacterized protein</fullName>
    </submittedName>
</protein>
<evidence type="ECO:0000313" key="2">
    <source>
        <dbReference type="Proteomes" id="UP000828048"/>
    </source>
</evidence>
<keyword evidence="2" id="KW-1185">Reference proteome</keyword>
<comment type="caution">
    <text evidence="1">The sequence shown here is derived from an EMBL/GenBank/DDBJ whole genome shotgun (WGS) entry which is preliminary data.</text>
</comment>
<sequence>MEGDIASSLRRLSENYDSILTSNYNSFPDAKITVTDGREIGVHRGILSARSPFFRSLFSGDETRVELEMKDLAKDFEVSFEALDTVLKCLYSGKLRPLRCVCADGECEHVACRPAVDFVVNVLYASSVFEIPELVNHCQKHLLDILDKIAADDILEVLFVANICGDDLRMVLAYLEYRVALAKHFYPTEAEVAMDVAQVDGTSFKIEDEHLNRIRALSKTVELGKLFFPRCSKVLDDLLDDNELSKLACMENGTEEERLLKKRRYEETRETITKALQEDMRDNDELSVLHNAIVDNDALSEPALMQNGNEEEHQLISDETRDMELQDLGEEFWEDICRVWDA</sequence>
<name>A0ACB7YE88_9ERIC</name>
<reference evidence="1 2" key="1">
    <citation type="journal article" date="2021" name="Hortic Res">
        <title>High-quality reference genome and annotation aids understanding of berry development for evergreen blueberry (Vaccinium darrowii).</title>
        <authorList>
            <person name="Yu J."/>
            <person name="Hulse-Kemp A.M."/>
            <person name="Babiker E."/>
            <person name="Staton M."/>
        </authorList>
    </citation>
    <scope>NUCLEOTIDE SEQUENCE [LARGE SCALE GENOMIC DNA]</scope>
    <source>
        <strain evidence="2">cv. NJ 8807/NJ 8810</strain>
        <tissue evidence="1">Young leaf</tissue>
    </source>
</reference>
<evidence type="ECO:0000313" key="1">
    <source>
        <dbReference type="EMBL" id="KAH7851487.1"/>
    </source>
</evidence>
<gene>
    <name evidence="1" type="ORF">Vadar_012407</name>
</gene>
<dbReference type="Proteomes" id="UP000828048">
    <property type="component" value="Chromosome 8"/>
</dbReference>